<dbReference type="Proteomes" id="UP001221898">
    <property type="component" value="Unassembled WGS sequence"/>
</dbReference>
<feature type="region of interest" description="Disordered" evidence="1">
    <location>
        <begin position="86"/>
        <end position="152"/>
    </location>
</feature>
<evidence type="ECO:0000256" key="1">
    <source>
        <dbReference type="SAM" id="MobiDB-lite"/>
    </source>
</evidence>
<reference evidence="2" key="1">
    <citation type="journal article" date="2023" name="Science">
        <title>Genome structures resolve the early diversification of teleost fishes.</title>
        <authorList>
            <person name="Parey E."/>
            <person name="Louis A."/>
            <person name="Montfort J."/>
            <person name="Bouchez O."/>
            <person name="Roques C."/>
            <person name="Iampietro C."/>
            <person name="Lluch J."/>
            <person name="Castinel A."/>
            <person name="Donnadieu C."/>
            <person name="Desvignes T."/>
            <person name="Floi Bucao C."/>
            <person name="Jouanno E."/>
            <person name="Wen M."/>
            <person name="Mejri S."/>
            <person name="Dirks R."/>
            <person name="Jansen H."/>
            <person name="Henkel C."/>
            <person name="Chen W.J."/>
            <person name="Zahm M."/>
            <person name="Cabau C."/>
            <person name="Klopp C."/>
            <person name="Thompson A.W."/>
            <person name="Robinson-Rechavi M."/>
            <person name="Braasch I."/>
            <person name="Lecointre G."/>
            <person name="Bobe J."/>
            <person name="Postlethwait J.H."/>
            <person name="Berthelot C."/>
            <person name="Roest Crollius H."/>
            <person name="Guiguen Y."/>
        </authorList>
    </citation>
    <scope>NUCLEOTIDE SEQUENCE</scope>
    <source>
        <strain evidence="2">NC1722</strain>
    </source>
</reference>
<evidence type="ECO:0000313" key="3">
    <source>
        <dbReference type="Proteomes" id="UP001221898"/>
    </source>
</evidence>
<comment type="caution">
    <text evidence="2">The sequence shown here is derived from an EMBL/GenBank/DDBJ whole genome shotgun (WGS) entry which is preliminary data.</text>
</comment>
<protein>
    <submittedName>
        <fullName evidence="2">Uncharacterized protein</fullName>
    </submittedName>
</protein>
<name>A0AAD7SUW8_9TELE</name>
<accession>A0AAD7SUW8</accession>
<sequence>MQETPVRKKCQVILKDRNGETVPSTSRCPYHPWVTAGIPSARATWLSPFVGRRRLLYAARCGLPCPIASALTGAPTTLKQCQAVPPRRARVSAAEDVSLWDRPQSQEERAPFNHLAETSRLGGGGDRKRRASRAPGPTTSGACQSGSTPVCC</sequence>
<proteinExistence type="predicted"/>
<keyword evidence="3" id="KW-1185">Reference proteome</keyword>
<gene>
    <name evidence="2" type="ORF">AAFF_G00234600</name>
</gene>
<dbReference type="EMBL" id="JAINUG010000031">
    <property type="protein sequence ID" value="KAJ8409262.1"/>
    <property type="molecule type" value="Genomic_DNA"/>
</dbReference>
<organism evidence="2 3">
    <name type="scientific">Aldrovandia affinis</name>
    <dbReference type="NCBI Taxonomy" id="143900"/>
    <lineage>
        <taxon>Eukaryota</taxon>
        <taxon>Metazoa</taxon>
        <taxon>Chordata</taxon>
        <taxon>Craniata</taxon>
        <taxon>Vertebrata</taxon>
        <taxon>Euteleostomi</taxon>
        <taxon>Actinopterygii</taxon>
        <taxon>Neopterygii</taxon>
        <taxon>Teleostei</taxon>
        <taxon>Notacanthiformes</taxon>
        <taxon>Halosauridae</taxon>
        <taxon>Aldrovandia</taxon>
    </lineage>
</organism>
<evidence type="ECO:0000313" key="2">
    <source>
        <dbReference type="EMBL" id="KAJ8409262.1"/>
    </source>
</evidence>
<dbReference type="AlphaFoldDB" id="A0AAD7SUW8"/>
<feature type="compositionally biased region" description="Polar residues" evidence="1">
    <location>
        <begin position="137"/>
        <end position="152"/>
    </location>
</feature>